<dbReference type="GO" id="GO:0031490">
    <property type="term" value="F:chromatin DNA binding"/>
    <property type="evidence" value="ECO:0007669"/>
    <property type="project" value="TreeGrafter"/>
</dbReference>
<name>A0A1X7SGN1_AMPQE</name>
<dbReference type="Proteomes" id="UP000007879">
    <property type="component" value="Unassembled WGS sequence"/>
</dbReference>
<dbReference type="PANTHER" id="PTHR12706">
    <property type="entry name" value="STRAWBERRY NOTCH-RELATED"/>
    <property type="match status" value="1"/>
</dbReference>
<reference evidence="2" key="2">
    <citation type="submission" date="2017-05" db="UniProtKB">
        <authorList>
            <consortium name="EnsemblMetazoa"/>
        </authorList>
    </citation>
    <scope>IDENTIFICATION</scope>
</reference>
<dbReference type="PANTHER" id="PTHR12706:SF30">
    <property type="entry name" value="PROTEIN STRAWBERRY NOTCH-RELATED"/>
    <property type="match status" value="1"/>
</dbReference>
<protein>
    <recommendedName>
        <fullName evidence="1">Strawberry notch AAA domain-containing protein</fullName>
    </recommendedName>
</protein>
<dbReference type="EnsemblMetazoa" id="Aqu2.1.01249_001">
    <property type="protein sequence ID" value="Aqu2.1.01249_001"/>
    <property type="gene ID" value="Aqu2.1.01249"/>
</dbReference>
<dbReference type="SUPFAM" id="SSF52540">
    <property type="entry name" value="P-loop containing nucleoside triphosphate hydrolases"/>
    <property type="match status" value="1"/>
</dbReference>
<dbReference type="InterPro" id="IPR027417">
    <property type="entry name" value="P-loop_NTPase"/>
</dbReference>
<organism evidence="2">
    <name type="scientific">Amphimedon queenslandica</name>
    <name type="common">Sponge</name>
    <dbReference type="NCBI Taxonomy" id="400682"/>
    <lineage>
        <taxon>Eukaryota</taxon>
        <taxon>Metazoa</taxon>
        <taxon>Porifera</taxon>
        <taxon>Demospongiae</taxon>
        <taxon>Heteroscleromorpha</taxon>
        <taxon>Haplosclerida</taxon>
        <taxon>Niphatidae</taxon>
        <taxon>Amphimedon</taxon>
    </lineage>
</organism>
<dbReference type="EnsemblMetazoa" id="XM_020008409.1">
    <property type="protein sequence ID" value="XP_019863968.1"/>
    <property type="gene ID" value="LOC109593224"/>
</dbReference>
<dbReference type="Pfam" id="PF13872">
    <property type="entry name" value="AAA_34"/>
    <property type="match status" value="1"/>
</dbReference>
<keyword evidence="3" id="KW-1185">Reference proteome</keyword>
<evidence type="ECO:0000313" key="2">
    <source>
        <dbReference type="EnsemblMetazoa" id="Aqu2.1.01249_001"/>
    </source>
</evidence>
<dbReference type="GO" id="GO:0005634">
    <property type="term" value="C:nucleus"/>
    <property type="evidence" value="ECO:0007669"/>
    <property type="project" value="TreeGrafter"/>
</dbReference>
<dbReference type="GO" id="GO:0042393">
    <property type="term" value="F:histone binding"/>
    <property type="evidence" value="ECO:0007669"/>
    <property type="project" value="TreeGrafter"/>
</dbReference>
<dbReference type="Gene3D" id="3.40.50.300">
    <property type="entry name" value="P-loop containing nucleotide triphosphate hydrolases"/>
    <property type="match status" value="1"/>
</dbReference>
<accession>A0A1X7SGN1</accession>
<evidence type="ECO:0000259" key="1">
    <source>
        <dbReference type="Pfam" id="PF13872"/>
    </source>
</evidence>
<proteinExistence type="predicted"/>
<dbReference type="AlphaFoldDB" id="A0A1X7SGN1"/>
<evidence type="ECO:0000313" key="3">
    <source>
        <dbReference type="Proteomes" id="UP000007879"/>
    </source>
</evidence>
<dbReference type="KEGG" id="aqu:109593224"/>
<dbReference type="InterPro" id="IPR026741">
    <property type="entry name" value="SNO"/>
</dbReference>
<sequence length="173" mass="18788">MNTLADGSRAGFLIGDGAGVGKGRTVAGIIYQNYIEGRKKSLWLSVSNDLKYDAIRDLHDVGAKKISVFALNKFCYGKISGKRNGRVKKGVIFATYSSLIGESTSGGKYRTRFTQLLHWLGPQFDGVIVFDECHKAKNLVPSGASKPSKTGITVLQLQKRLPKARIVYCSATG</sequence>
<gene>
    <name evidence="2" type="primary">109593224</name>
</gene>
<dbReference type="InterPro" id="IPR039187">
    <property type="entry name" value="SNO_AAA"/>
</dbReference>
<reference evidence="3" key="1">
    <citation type="journal article" date="2010" name="Nature">
        <title>The Amphimedon queenslandica genome and the evolution of animal complexity.</title>
        <authorList>
            <person name="Srivastava M."/>
            <person name="Simakov O."/>
            <person name="Chapman J."/>
            <person name="Fahey B."/>
            <person name="Gauthier M.E."/>
            <person name="Mitros T."/>
            <person name="Richards G.S."/>
            <person name="Conaco C."/>
            <person name="Dacre M."/>
            <person name="Hellsten U."/>
            <person name="Larroux C."/>
            <person name="Putnam N.H."/>
            <person name="Stanke M."/>
            <person name="Adamska M."/>
            <person name="Darling A."/>
            <person name="Degnan S.M."/>
            <person name="Oakley T.H."/>
            <person name="Plachetzki D.C."/>
            <person name="Zhai Y."/>
            <person name="Adamski M."/>
            <person name="Calcino A."/>
            <person name="Cummins S.F."/>
            <person name="Goodstein D.M."/>
            <person name="Harris C."/>
            <person name="Jackson D.J."/>
            <person name="Leys S.P."/>
            <person name="Shu S."/>
            <person name="Woodcroft B.J."/>
            <person name="Vervoort M."/>
            <person name="Kosik K.S."/>
            <person name="Manning G."/>
            <person name="Degnan B.M."/>
            <person name="Rokhsar D.S."/>
        </authorList>
    </citation>
    <scope>NUCLEOTIDE SEQUENCE [LARGE SCALE GENOMIC DNA]</scope>
</reference>
<dbReference type="eggNOG" id="KOG1513">
    <property type="taxonomic scope" value="Eukaryota"/>
</dbReference>
<dbReference type="InParanoid" id="A0A1X7SGN1"/>
<feature type="domain" description="Strawberry notch AAA" evidence="1">
    <location>
        <begin position="3"/>
        <end position="173"/>
    </location>
</feature>
<dbReference type="GO" id="GO:0006355">
    <property type="term" value="P:regulation of DNA-templated transcription"/>
    <property type="evidence" value="ECO:0007669"/>
    <property type="project" value="InterPro"/>
</dbReference>
<dbReference type="OrthoDB" id="421838at2759"/>